<dbReference type="PROSITE" id="PS51764">
    <property type="entry name" value="GH26"/>
    <property type="match status" value="1"/>
</dbReference>
<evidence type="ECO:0000256" key="5">
    <source>
        <dbReference type="SAM" id="Phobius"/>
    </source>
</evidence>
<keyword evidence="2 3" id="KW-0326">Glycosidase</keyword>
<feature type="compositionally biased region" description="Polar residues" evidence="4">
    <location>
        <begin position="29"/>
        <end position="40"/>
    </location>
</feature>
<feature type="compositionally biased region" description="Low complexity" evidence="4">
    <location>
        <begin position="112"/>
        <end position="126"/>
    </location>
</feature>
<evidence type="ECO:0000256" key="2">
    <source>
        <dbReference type="ARBA" id="ARBA00023295"/>
    </source>
</evidence>
<feature type="active site" description="Proton donor" evidence="3">
    <location>
        <position position="236"/>
    </location>
</feature>
<dbReference type="Gene3D" id="3.20.20.80">
    <property type="entry name" value="Glycosidases"/>
    <property type="match status" value="1"/>
</dbReference>
<comment type="similarity">
    <text evidence="3">Belongs to the glycosyl hydrolase 26 family.</text>
</comment>
<evidence type="ECO:0000313" key="8">
    <source>
        <dbReference type="Proteomes" id="UP001197247"/>
    </source>
</evidence>
<evidence type="ECO:0000256" key="3">
    <source>
        <dbReference type="PROSITE-ProRule" id="PRU01100"/>
    </source>
</evidence>
<feature type="transmembrane region" description="Helical" evidence="5">
    <location>
        <begin position="84"/>
        <end position="103"/>
    </location>
</feature>
<feature type="domain" description="GH26" evidence="6">
    <location>
        <begin position="87"/>
        <end position="425"/>
    </location>
</feature>
<comment type="caution">
    <text evidence="7">The sequence shown here is derived from an EMBL/GenBank/DDBJ whole genome shotgun (WGS) entry which is preliminary data.</text>
</comment>
<evidence type="ECO:0000256" key="1">
    <source>
        <dbReference type="ARBA" id="ARBA00022801"/>
    </source>
</evidence>
<dbReference type="RefSeq" id="WP_214154016.1">
    <property type="nucleotide sequence ID" value="NZ_JAHBAY010000001.1"/>
</dbReference>
<evidence type="ECO:0000313" key="7">
    <source>
        <dbReference type="EMBL" id="MBT0767809.1"/>
    </source>
</evidence>
<dbReference type="Pfam" id="PF02156">
    <property type="entry name" value="Glyco_hydro_26"/>
    <property type="match status" value="1"/>
</dbReference>
<evidence type="ECO:0000259" key="6">
    <source>
        <dbReference type="PROSITE" id="PS51764"/>
    </source>
</evidence>
<dbReference type="InterPro" id="IPR022790">
    <property type="entry name" value="GH26_dom"/>
</dbReference>
<organism evidence="7 8">
    <name type="scientific">Kineosporia corallincola</name>
    <dbReference type="NCBI Taxonomy" id="2835133"/>
    <lineage>
        <taxon>Bacteria</taxon>
        <taxon>Bacillati</taxon>
        <taxon>Actinomycetota</taxon>
        <taxon>Actinomycetes</taxon>
        <taxon>Kineosporiales</taxon>
        <taxon>Kineosporiaceae</taxon>
        <taxon>Kineosporia</taxon>
    </lineage>
</organism>
<evidence type="ECO:0000256" key="4">
    <source>
        <dbReference type="SAM" id="MobiDB-lite"/>
    </source>
</evidence>
<keyword evidence="1 3" id="KW-0378">Hydrolase</keyword>
<name>A0ABS5T9R2_9ACTN</name>
<proteinExistence type="inferred from homology"/>
<keyword evidence="5" id="KW-1133">Transmembrane helix</keyword>
<keyword evidence="5" id="KW-0472">Membrane</keyword>
<dbReference type="Proteomes" id="UP001197247">
    <property type="component" value="Unassembled WGS sequence"/>
</dbReference>
<keyword evidence="8" id="KW-1185">Reference proteome</keyword>
<accession>A0ABS5T9R2</accession>
<feature type="active site" description="Nucleophile" evidence="3">
    <location>
        <position position="359"/>
    </location>
</feature>
<feature type="region of interest" description="Disordered" evidence="4">
    <location>
        <begin position="106"/>
        <end position="126"/>
    </location>
</feature>
<dbReference type="SUPFAM" id="SSF51445">
    <property type="entry name" value="(Trans)glycosidases"/>
    <property type="match status" value="1"/>
</dbReference>
<feature type="region of interest" description="Disordered" evidence="4">
    <location>
        <begin position="1"/>
        <end position="82"/>
    </location>
</feature>
<gene>
    <name evidence="7" type="ORF">KIH74_02660</name>
</gene>
<dbReference type="EMBL" id="JAHBAY010000001">
    <property type="protein sequence ID" value="MBT0767809.1"/>
    <property type="molecule type" value="Genomic_DNA"/>
</dbReference>
<sequence length="437" mass="47359">MRATPPDDERRPGPSGTGRHAAPAADAGTGQSPSAQTNPLPSGDGARWTQQREPQDARTEGAEQPPGTGAGTPPAPPGGPNKKLLGAGAAVVVLLLVAVIFAVSRGSDDGDGTATPTTSASATATASDGTEYGVFRQTSADDVASFEEWLGADVSYVVDFSARATWDNIANPDYLLEEWQNTPYRLVYAVPMLPDDDTGASVKSGANGDYDAYFRTLAQNLVKYGQSDAVLRVGWEFNLTDWAWSTDDSDSWKSYYRSIVEAMRSVDGANFTFDWNVNNGSNTYDAVDYYPGDDVVDYVGVDAYDVSGVAYPYPDDCDSACYVKHQKQAWDESIYGGDRGLEFWSGFAQEHDKQLSIPEWGCWARTDGIGGHDDPDYIQRMYDFITDPDNNVAYAAYFEYDYSDGEGGQHSLEQSFPNSGTLFKKLFQSLYATSSAA</sequence>
<keyword evidence="5" id="KW-0812">Transmembrane</keyword>
<protein>
    <recommendedName>
        <fullName evidence="6">GH26 domain-containing protein</fullName>
    </recommendedName>
</protein>
<dbReference type="InterPro" id="IPR017853">
    <property type="entry name" value="GH"/>
</dbReference>
<feature type="compositionally biased region" description="Basic and acidic residues" evidence="4">
    <location>
        <begin position="1"/>
        <end position="12"/>
    </location>
</feature>
<reference evidence="7 8" key="1">
    <citation type="submission" date="2021-05" db="EMBL/GenBank/DDBJ databases">
        <title>Kineosporia and Streptomyces sp. nov. two new marine actinobacteria isolated from Coral.</title>
        <authorList>
            <person name="Buangrab K."/>
            <person name="Sutthacheep M."/>
            <person name="Yeemin T."/>
            <person name="Harunari E."/>
            <person name="Igarashi Y."/>
            <person name="Kanchanasin P."/>
            <person name="Tanasupawat S."/>
            <person name="Phongsopitanun W."/>
        </authorList>
    </citation>
    <scope>NUCLEOTIDE SEQUENCE [LARGE SCALE GENOMIC DNA]</scope>
    <source>
        <strain evidence="7 8">J2-2</strain>
    </source>
</reference>